<proteinExistence type="predicted"/>
<dbReference type="EMBL" id="BROD01000001">
    <property type="protein sequence ID" value="GKX65093.1"/>
    <property type="molecule type" value="Genomic_DNA"/>
</dbReference>
<dbReference type="Proteomes" id="UP001058074">
    <property type="component" value="Unassembled WGS sequence"/>
</dbReference>
<evidence type="ECO:0000313" key="1">
    <source>
        <dbReference type="EMBL" id="GKX65093.1"/>
    </source>
</evidence>
<evidence type="ECO:0000313" key="2">
    <source>
        <dbReference type="Proteomes" id="UP001058074"/>
    </source>
</evidence>
<reference evidence="1" key="1">
    <citation type="journal article" date="2025" name="Int. J. Syst. Evol. Microbiol.">
        <title>Inconstantimicrobium mannanitabidum sp. nov., a novel member of the family Clostridiaceae isolated from anoxic soil under the treatment of reductive soil disinfestation.</title>
        <authorList>
            <person name="Ueki A."/>
            <person name="Tonouchi A."/>
            <person name="Honma S."/>
            <person name="Kaku N."/>
            <person name="Ueki K."/>
        </authorList>
    </citation>
    <scope>NUCLEOTIDE SEQUENCE</scope>
    <source>
        <strain evidence="1">TW13</strain>
    </source>
</reference>
<comment type="caution">
    <text evidence="1">The sequence shown here is derived from an EMBL/GenBank/DDBJ whole genome shotgun (WGS) entry which is preliminary data.</text>
</comment>
<accession>A0ACB5R7C8</accession>
<sequence>MLVIYIGIYYYYKEFRKVIIIASIIIILLCTAVYFSIDSYTNMNNKYQAIFRGILIDSKTPERDLEELGIDKNTRILKTLVWILENIRKLVFTKLIVTSYQYYLH</sequence>
<gene>
    <name evidence="1" type="ORF">rsdtw13_03510</name>
</gene>
<keyword evidence="2" id="KW-1185">Reference proteome</keyword>
<name>A0ACB5R7C8_9CLOT</name>
<organism evidence="1 2">
    <name type="scientific">Inconstantimicrobium mannanitabidum</name>
    <dbReference type="NCBI Taxonomy" id="1604901"/>
    <lineage>
        <taxon>Bacteria</taxon>
        <taxon>Bacillati</taxon>
        <taxon>Bacillota</taxon>
        <taxon>Clostridia</taxon>
        <taxon>Eubacteriales</taxon>
        <taxon>Clostridiaceae</taxon>
        <taxon>Inconstantimicrobium</taxon>
    </lineage>
</organism>
<protein>
    <submittedName>
        <fullName evidence="1">Uncharacterized protein</fullName>
    </submittedName>
</protein>